<keyword evidence="3 6" id="KW-0285">Flavoprotein</keyword>
<dbReference type="GO" id="GO:0050660">
    <property type="term" value="F:flavin adenine dinucleotide binding"/>
    <property type="evidence" value="ECO:0007669"/>
    <property type="project" value="InterPro"/>
</dbReference>
<evidence type="ECO:0000313" key="9">
    <source>
        <dbReference type="EMBL" id="CUU59840.1"/>
    </source>
</evidence>
<dbReference type="Pfam" id="PF00441">
    <property type="entry name" value="Acyl-CoA_dh_1"/>
    <property type="match status" value="1"/>
</dbReference>
<evidence type="ECO:0000256" key="6">
    <source>
        <dbReference type="RuleBase" id="RU362125"/>
    </source>
</evidence>
<evidence type="ECO:0000256" key="2">
    <source>
        <dbReference type="ARBA" id="ARBA00009347"/>
    </source>
</evidence>
<organism evidence="9 10">
    <name type="scientific">Parafrankia irregularis</name>
    <dbReference type="NCBI Taxonomy" id="795642"/>
    <lineage>
        <taxon>Bacteria</taxon>
        <taxon>Bacillati</taxon>
        <taxon>Actinomycetota</taxon>
        <taxon>Actinomycetes</taxon>
        <taxon>Frankiales</taxon>
        <taxon>Frankiaceae</taxon>
        <taxon>Parafrankia</taxon>
    </lineage>
</organism>
<dbReference type="Gene3D" id="1.10.540.10">
    <property type="entry name" value="Acyl-CoA dehydrogenase/oxidase, N-terminal domain"/>
    <property type="match status" value="1"/>
</dbReference>
<dbReference type="GO" id="GO:0016627">
    <property type="term" value="F:oxidoreductase activity, acting on the CH-CH group of donors"/>
    <property type="evidence" value="ECO:0007669"/>
    <property type="project" value="InterPro"/>
</dbReference>
<name>A0A0S4QW07_9ACTN</name>
<reference evidence="10" key="1">
    <citation type="submission" date="2015-11" db="EMBL/GenBank/DDBJ databases">
        <authorList>
            <person name="Varghese N."/>
        </authorList>
    </citation>
    <scope>NUCLEOTIDE SEQUENCE [LARGE SCALE GENOMIC DNA]</scope>
    <source>
        <strain evidence="10">DSM 45899</strain>
    </source>
</reference>
<dbReference type="InterPro" id="IPR006091">
    <property type="entry name" value="Acyl-CoA_Oxase/DH_mid-dom"/>
</dbReference>
<feature type="domain" description="Acyl-CoA dehydrogenase/oxidase C-terminal" evidence="7">
    <location>
        <begin position="221"/>
        <end position="382"/>
    </location>
</feature>
<dbReference type="AlphaFoldDB" id="A0A0S4QW07"/>
<keyword evidence="5 6" id="KW-0560">Oxidoreductase</keyword>
<dbReference type="InterPro" id="IPR009100">
    <property type="entry name" value="AcylCoA_DH/oxidase_NM_dom_sf"/>
</dbReference>
<dbReference type="SUPFAM" id="SSF56645">
    <property type="entry name" value="Acyl-CoA dehydrogenase NM domain-like"/>
    <property type="match status" value="1"/>
</dbReference>
<comment type="cofactor">
    <cofactor evidence="1 6">
        <name>FAD</name>
        <dbReference type="ChEBI" id="CHEBI:57692"/>
    </cofactor>
</comment>
<dbReference type="InterPro" id="IPR046373">
    <property type="entry name" value="Acyl-CoA_Oxase/DH_mid-dom_sf"/>
</dbReference>
<evidence type="ECO:0000313" key="10">
    <source>
        <dbReference type="Proteomes" id="UP000198802"/>
    </source>
</evidence>
<accession>A0A0S4QW07</accession>
<dbReference type="Proteomes" id="UP000198802">
    <property type="component" value="Unassembled WGS sequence"/>
</dbReference>
<dbReference type="PANTHER" id="PTHR43292">
    <property type="entry name" value="ACYL-COA DEHYDROGENASE"/>
    <property type="match status" value="1"/>
</dbReference>
<dbReference type="InterPro" id="IPR009075">
    <property type="entry name" value="AcylCo_DH/oxidase_C"/>
</dbReference>
<evidence type="ECO:0000259" key="7">
    <source>
        <dbReference type="Pfam" id="PF00441"/>
    </source>
</evidence>
<protein>
    <submittedName>
        <fullName evidence="9">Acyl-CoA dehydrogenase</fullName>
    </submittedName>
</protein>
<dbReference type="InterPro" id="IPR052161">
    <property type="entry name" value="Mycobact_Acyl-CoA_DH"/>
</dbReference>
<evidence type="ECO:0000259" key="8">
    <source>
        <dbReference type="Pfam" id="PF02770"/>
    </source>
</evidence>
<dbReference type="Pfam" id="PF02770">
    <property type="entry name" value="Acyl-CoA_dh_M"/>
    <property type="match status" value="1"/>
</dbReference>
<dbReference type="Gene3D" id="1.20.140.10">
    <property type="entry name" value="Butyryl-CoA Dehydrogenase, subunit A, domain 3"/>
    <property type="match status" value="1"/>
</dbReference>
<sequence length="401" mass="42433">MSQTMTAQGLTSIVDDLLAAHPPAATDPRTFLGARFDAGLAWVWVGRDDGGRDADPALQPLVEARLAAAGAPAPFRYNPIGIGMTGPTLLSHGTAQQRTAYLRPLFTGEEVWSQLFSEPSAGSDVAGLATRARRDGAGGDWIIDGQKVWTSFAHLARRGLLLARTDPSVPKHAGLTAFVVDMAAPGVQVRPLRQMTGEAEFNEVFFTEVQVRDADRLGAVGDGWRVATSTLMNERVSLGGALGRGDSGPGAALLAAYREASERGDGNAVRRDEAVRLWIEANVNALTAARAAAGGARGRPGPEGSVLKLTGTEHSKRAAAYLLDLLGNAGALIPEYRMTRPDLPLGGDGPRDAAQMFLRSRANTIEGGTSQILRNILGERVLGLPGDVRVDKGVPWRDVPR</sequence>
<keyword evidence="4 6" id="KW-0274">FAD</keyword>
<dbReference type="InterPro" id="IPR036250">
    <property type="entry name" value="AcylCo_DH-like_C"/>
</dbReference>
<gene>
    <name evidence="9" type="ORF">Ga0074812_13245</name>
</gene>
<dbReference type="Gene3D" id="2.40.110.10">
    <property type="entry name" value="Butyryl-CoA Dehydrogenase, subunit A, domain 2"/>
    <property type="match status" value="1"/>
</dbReference>
<dbReference type="GO" id="GO:0005886">
    <property type="term" value="C:plasma membrane"/>
    <property type="evidence" value="ECO:0007669"/>
    <property type="project" value="TreeGrafter"/>
</dbReference>
<evidence type="ECO:0000256" key="4">
    <source>
        <dbReference type="ARBA" id="ARBA00022827"/>
    </source>
</evidence>
<keyword evidence="10" id="KW-1185">Reference proteome</keyword>
<evidence type="ECO:0000256" key="3">
    <source>
        <dbReference type="ARBA" id="ARBA00022630"/>
    </source>
</evidence>
<evidence type="ECO:0000256" key="1">
    <source>
        <dbReference type="ARBA" id="ARBA00001974"/>
    </source>
</evidence>
<dbReference type="RefSeq" id="WP_207550460.1">
    <property type="nucleotide sequence ID" value="NZ_FAOZ01000032.1"/>
</dbReference>
<dbReference type="InterPro" id="IPR037069">
    <property type="entry name" value="AcylCoA_DH/ox_N_sf"/>
</dbReference>
<evidence type="ECO:0000256" key="5">
    <source>
        <dbReference type="ARBA" id="ARBA00023002"/>
    </source>
</evidence>
<dbReference type="EMBL" id="FAOZ01000032">
    <property type="protein sequence ID" value="CUU59840.1"/>
    <property type="molecule type" value="Genomic_DNA"/>
</dbReference>
<dbReference type="PANTHER" id="PTHR43292:SF4">
    <property type="entry name" value="ACYL-COA DEHYDROGENASE FADE34"/>
    <property type="match status" value="1"/>
</dbReference>
<dbReference type="FunFam" id="2.40.110.10:FF:000011">
    <property type="entry name" value="Acyl-CoA dehydrogenase FadE34"/>
    <property type="match status" value="1"/>
</dbReference>
<proteinExistence type="inferred from homology"/>
<feature type="domain" description="Acyl-CoA oxidase/dehydrogenase middle" evidence="8">
    <location>
        <begin position="116"/>
        <end position="208"/>
    </location>
</feature>
<dbReference type="SUPFAM" id="SSF47203">
    <property type="entry name" value="Acyl-CoA dehydrogenase C-terminal domain-like"/>
    <property type="match status" value="1"/>
</dbReference>
<comment type="similarity">
    <text evidence="2 6">Belongs to the acyl-CoA dehydrogenase family.</text>
</comment>